<feature type="compositionally biased region" description="Low complexity" evidence="4">
    <location>
        <begin position="220"/>
        <end position="241"/>
    </location>
</feature>
<protein>
    <submittedName>
        <fullName evidence="6">Uncharacterized protein</fullName>
    </submittedName>
</protein>
<feature type="transmembrane region" description="Helical" evidence="5">
    <location>
        <begin position="457"/>
        <end position="475"/>
    </location>
</feature>
<dbReference type="InterPro" id="IPR019734">
    <property type="entry name" value="TPR_rpt"/>
</dbReference>
<dbReference type="EMBL" id="VRMN01000001">
    <property type="protein sequence ID" value="KAA8500041.1"/>
    <property type="molecule type" value="Genomic_DNA"/>
</dbReference>
<feature type="region of interest" description="Disordered" evidence="4">
    <location>
        <begin position="1087"/>
        <end position="1117"/>
    </location>
</feature>
<dbReference type="CDD" id="cd00761">
    <property type="entry name" value="Glyco_tranf_GTA_type"/>
    <property type="match status" value="1"/>
</dbReference>
<feature type="region of interest" description="Disordered" evidence="4">
    <location>
        <begin position="371"/>
        <end position="390"/>
    </location>
</feature>
<dbReference type="InterPro" id="IPR011990">
    <property type="entry name" value="TPR-like_helical_dom_sf"/>
</dbReference>
<evidence type="ECO:0000256" key="2">
    <source>
        <dbReference type="ARBA" id="ARBA00022803"/>
    </source>
</evidence>
<feature type="region of interest" description="Disordered" evidence="4">
    <location>
        <begin position="219"/>
        <end position="242"/>
    </location>
</feature>
<dbReference type="InterPro" id="IPR029044">
    <property type="entry name" value="Nucleotide-diphossugar_trans"/>
</dbReference>
<keyword evidence="5" id="KW-0472">Membrane</keyword>
<feature type="repeat" description="TPR" evidence="3">
    <location>
        <begin position="917"/>
        <end position="950"/>
    </location>
</feature>
<feature type="transmembrane region" description="Helical" evidence="5">
    <location>
        <begin position="21"/>
        <end position="42"/>
    </location>
</feature>
<sequence>MKEKRRSAGVRACARRVFVTCMPYVCVMLLAVALHTALALLAPDPGVRAALEAAEPSPQTSAVEGAPASLESGAKMASDSVDQDSLRFTQRTAGNDSTVQREGMQVLFDPCVYDPPRLPSLLAPWSTRIFRILMHALCSGIVLMYCETVSGRMHAAAAHQQQHEQSSANGAQQGQLPYQSARGGAFASKRNAWSRFGASTTGSGRRKLALRERDKDLGVASSSLSTSQQQQNASNASNNLADGSGTLSEDQLVKAPLGALLLERFTSSDFVAAVVFCVHPLHVEALLTSRSHHGMLSLSSLLCLALLCLELRDGCGRNAPATADTSSARREQAEIGNARSQDRQDDAPPDDGAGFENECLSVGLGQPSPECVNGGTRDEHSVTQAGARKMSGTGGKGARLRAASIRLLQWVLVFILATVATYYSPGGLVLVFCHLAWFEHTMMQGEEDTSLTIKPVYFFVAFVSLGTVILNWLDLQLALPGMSNFFELATFYFQIPQRLHFERSALLLETNVADMSLRAAQYFGGIEALNAPRASWFQAESWWEVIVQRRVSGLASFSRLFTPIHLSIDYSYMRKIPVSSSQLLLTWLTLSLCVREVMQVLMGSRRQWPTFQYHGLLLCMFYGLSVLSATASMLGVGGKVSSGSSGSGSMFAPLMHDTENLSVYAQLILYLRTSDHIMLHDSDLYLCCFASSVITVHLICDPALYRDQPGLSGVLSGLFSSSSVSSLSLSSSVSSSLSQRRDIMSLFSFRSLSGGRSRSEQMQHSLSFKARAVKNAAQNANQTAGAGHAGSVNSTTGSVAASAANGSLHASGTGGGGGAALGNNQNAKVGAVAASSSAMAAAGGTPASAEQNAIMRGVNGGKHAGNGNGSSKGWRERNLSALLLVLIYASRTLIRGTEWVSEHQLLASAVYQAPSSALLHWTLGSYYLAVDNARSALRHYHAAHELEPSKAGYAWSLGHAYLVNQQTSKSLLYQEKAFSGLVTRWGPAAYTPDSAYCIAHMLSVTYMYENDYESCLAVIGRILNRWPNDTIGLNNMAVCIAHKDFSSANTQFALDFLVQTFEMLQEMHEHDKVGNRLKQDAEVAAETDAVADENETYHDRRRAREQRKQDRRLAAQRSMHRSVSTSVALDALRANIFTLQRWATSLGGPRSSAMRARDTMRREKASRRGAANELSDASVSTGDTLSSISVVTLCLHVWGCASTAPAQRVLVHMVNSILFFKDAYLQAAPNAAELFRVEMVMLCTRQNCDELRPFLDVPDVLLLDVSKQPSIGAALNKGVAQTTGDLLVFQLGSTLFHPDHLTQCLDVMNQDHRIDVLRQRLVVDAAFGRVSSTGNTETMAQAEEEARTIMLQNTSKHLLAPLCVRRSVHNSVGGFPEQPGPLRSALKADHWNQLVDELFHAPILADAVLEYINKSPLPALWLQSIYVQLLRDAHATFAQSAQESVTLVPAAAYFNVQDVFAGSGKLGGVRSDASAKAAPGATAGASSALGELQDDDTLGPDVFSESEYTGRVKLSDFRAWYHQEATARPADKLFLSASEVDFCHAVIQQHKREHVRSPQLRREAIRQVLG</sequence>
<keyword evidence="5" id="KW-0812">Transmembrane</keyword>
<dbReference type="PANTHER" id="PTHR44227:SF3">
    <property type="entry name" value="PROTEIN O-MANNOSYL-TRANSFERASE TMTC4"/>
    <property type="match status" value="1"/>
</dbReference>
<dbReference type="InterPro" id="IPR052346">
    <property type="entry name" value="O-mannosyl-transferase_TMTC"/>
</dbReference>
<keyword evidence="7" id="KW-1185">Reference proteome</keyword>
<evidence type="ECO:0000256" key="4">
    <source>
        <dbReference type="SAM" id="MobiDB-lite"/>
    </source>
</evidence>
<dbReference type="Gene3D" id="1.25.40.10">
    <property type="entry name" value="Tetratricopeptide repeat domain"/>
    <property type="match status" value="1"/>
</dbReference>
<dbReference type="Gene3D" id="3.90.550.10">
    <property type="entry name" value="Spore Coat Polysaccharide Biosynthesis Protein SpsA, Chain A"/>
    <property type="match status" value="1"/>
</dbReference>
<evidence type="ECO:0000256" key="5">
    <source>
        <dbReference type="SAM" id="Phobius"/>
    </source>
</evidence>
<reference evidence="7" key="1">
    <citation type="journal article" date="2019" name="Nat. Commun.">
        <title>Expansion of phycobilisome linker gene families in mesophilic red algae.</title>
        <authorList>
            <person name="Lee J."/>
            <person name="Kim D."/>
            <person name="Bhattacharya D."/>
            <person name="Yoon H.S."/>
        </authorList>
    </citation>
    <scope>NUCLEOTIDE SEQUENCE [LARGE SCALE GENOMIC DNA]</scope>
    <source>
        <strain evidence="7">CCMP 1328</strain>
    </source>
</reference>
<feature type="region of interest" description="Disordered" evidence="4">
    <location>
        <begin position="319"/>
        <end position="352"/>
    </location>
</feature>
<evidence type="ECO:0000313" key="7">
    <source>
        <dbReference type="Proteomes" id="UP000324585"/>
    </source>
</evidence>
<organism evidence="6 7">
    <name type="scientific">Porphyridium purpureum</name>
    <name type="common">Red alga</name>
    <name type="synonym">Porphyridium cruentum</name>
    <dbReference type="NCBI Taxonomy" id="35688"/>
    <lineage>
        <taxon>Eukaryota</taxon>
        <taxon>Rhodophyta</taxon>
        <taxon>Bangiophyceae</taxon>
        <taxon>Porphyridiales</taxon>
        <taxon>Porphyridiaceae</taxon>
        <taxon>Porphyridium</taxon>
    </lineage>
</organism>
<evidence type="ECO:0000256" key="1">
    <source>
        <dbReference type="ARBA" id="ARBA00022737"/>
    </source>
</evidence>
<comment type="caution">
    <text evidence="6">The sequence shown here is derived from an EMBL/GenBank/DDBJ whole genome shotgun (WGS) entry which is preliminary data.</text>
</comment>
<dbReference type="PROSITE" id="PS50005">
    <property type="entry name" value="TPR"/>
    <property type="match status" value="1"/>
</dbReference>
<evidence type="ECO:0000313" key="6">
    <source>
        <dbReference type="EMBL" id="KAA8500041.1"/>
    </source>
</evidence>
<proteinExistence type="predicted"/>
<evidence type="ECO:0000256" key="3">
    <source>
        <dbReference type="PROSITE-ProRule" id="PRU00339"/>
    </source>
</evidence>
<feature type="region of interest" description="Disordered" evidence="4">
    <location>
        <begin position="54"/>
        <end position="76"/>
    </location>
</feature>
<keyword evidence="5" id="KW-1133">Transmembrane helix</keyword>
<dbReference type="SUPFAM" id="SSF53448">
    <property type="entry name" value="Nucleotide-diphospho-sugar transferases"/>
    <property type="match status" value="1"/>
</dbReference>
<name>A0A5J4Z7U1_PORPP</name>
<accession>A0A5J4Z7U1</accession>
<dbReference type="PANTHER" id="PTHR44227">
    <property type="match status" value="1"/>
</dbReference>
<feature type="transmembrane region" description="Helical" evidence="5">
    <location>
        <begin position="407"/>
        <end position="437"/>
    </location>
</feature>
<dbReference type="Proteomes" id="UP000324585">
    <property type="component" value="Unassembled WGS sequence"/>
</dbReference>
<keyword evidence="1" id="KW-0677">Repeat</keyword>
<gene>
    <name evidence="6" type="ORF">FVE85_7626</name>
</gene>
<keyword evidence="2 3" id="KW-0802">TPR repeat</keyword>
<dbReference type="SUPFAM" id="SSF48452">
    <property type="entry name" value="TPR-like"/>
    <property type="match status" value="1"/>
</dbReference>